<name>A0A382T434_9ZZZZ</name>
<evidence type="ECO:0000256" key="4">
    <source>
        <dbReference type="ARBA" id="ARBA00023134"/>
    </source>
</evidence>
<reference evidence="7" key="1">
    <citation type="submission" date="2018-05" db="EMBL/GenBank/DDBJ databases">
        <authorList>
            <person name="Lanie J.A."/>
            <person name="Ng W.-L."/>
            <person name="Kazmierczak K.M."/>
            <person name="Andrzejewski T.M."/>
            <person name="Davidsen T.M."/>
            <person name="Wayne K.J."/>
            <person name="Tettelin H."/>
            <person name="Glass J.I."/>
            <person name="Rusch D."/>
            <person name="Podicherti R."/>
            <person name="Tsui H.-C.T."/>
            <person name="Winkler M.E."/>
        </authorList>
    </citation>
    <scope>NUCLEOTIDE SEQUENCE</scope>
</reference>
<evidence type="ECO:0000259" key="6">
    <source>
        <dbReference type="SMART" id="SM00382"/>
    </source>
</evidence>
<protein>
    <recommendedName>
        <fullName evidence="6">AAA+ ATPase domain-containing protein</fullName>
    </recommendedName>
</protein>
<keyword evidence="5" id="KW-0143">Chaperone</keyword>
<gene>
    <name evidence="7" type="ORF">METZ01_LOCUS369369</name>
</gene>
<keyword evidence="3" id="KW-0378">Hydrolase</keyword>
<sequence length="305" mass="32394">KGNKRAIARLISWAESGNVERRPALSKIYAKAGAAHVVGVTGVPGSGKSTLVRCLAQEFRKNGKTVGIIAIDPSSPFSGGAILGDRIRMLDIANNEGVFIRSMATRGTLGGLASAALDAVDVLDAAGFDLVVIETVGVGQDEIDIARASHTTVVVSAPGLGDDVQAIKAGILEIADIHVVSKSDRPDSGKTVAELKQMLGLGLATGNDQDWVASVIPVSSVSGEGLSALVEKISTHRRYLDQSGEIRERARKIVECRVLRIAEEMLRRKFTSGGHVRVQSLVERTLKREIDPFSAAIALLREMKE</sequence>
<dbReference type="Pfam" id="PF03308">
    <property type="entry name" value="MeaB"/>
    <property type="match status" value="1"/>
</dbReference>
<feature type="non-terminal residue" evidence="7">
    <location>
        <position position="1"/>
    </location>
</feature>
<dbReference type="EMBL" id="UINC01133528">
    <property type="protein sequence ID" value="SVD16515.1"/>
    <property type="molecule type" value="Genomic_DNA"/>
</dbReference>
<keyword evidence="2" id="KW-0547">Nucleotide-binding</keyword>
<dbReference type="InterPro" id="IPR005129">
    <property type="entry name" value="GTPase_ArgK"/>
</dbReference>
<dbReference type="SUPFAM" id="SSF52540">
    <property type="entry name" value="P-loop containing nucleoside triphosphate hydrolases"/>
    <property type="match status" value="1"/>
</dbReference>
<dbReference type="InterPro" id="IPR052040">
    <property type="entry name" value="GTPase/Isobutyryl-CoA_mutase"/>
</dbReference>
<dbReference type="GO" id="GO:0003924">
    <property type="term" value="F:GTPase activity"/>
    <property type="evidence" value="ECO:0007669"/>
    <property type="project" value="InterPro"/>
</dbReference>
<dbReference type="GO" id="GO:0005525">
    <property type="term" value="F:GTP binding"/>
    <property type="evidence" value="ECO:0007669"/>
    <property type="project" value="UniProtKB-KW"/>
</dbReference>
<evidence type="ECO:0000256" key="3">
    <source>
        <dbReference type="ARBA" id="ARBA00022801"/>
    </source>
</evidence>
<dbReference type="PANTHER" id="PTHR43087">
    <property type="entry name" value="LYSINE/ARGININE/ORNITHINE TRANSPORT SYSTEM KINASE"/>
    <property type="match status" value="1"/>
</dbReference>
<evidence type="ECO:0000256" key="1">
    <source>
        <dbReference type="ARBA" id="ARBA00009625"/>
    </source>
</evidence>
<dbReference type="InterPro" id="IPR003593">
    <property type="entry name" value="AAA+_ATPase"/>
</dbReference>
<evidence type="ECO:0000256" key="5">
    <source>
        <dbReference type="ARBA" id="ARBA00023186"/>
    </source>
</evidence>
<feature type="non-terminal residue" evidence="7">
    <location>
        <position position="305"/>
    </location>
</feature>
<comment type="similarity">
    <text evidence="1">Belongs to the SIMIBI class G3E GTPase family. ArgK/MeaB subfamily.</text>
</comment>
<dbReference type="AlphaFoldDB" id="A0A382T434"/>
<dbReference type="SMART" id="SM00382">
    <property type="entry name" value="AAA"/>
    <property type="match status" value="1"/>
</dbReference>
<organism evidence="7">
    <name type="scientific">marine metagenome</name>
    <dbReference type="NCBI Taxonomy" id="408172"/>
    <lineage>
        <taxon>unclassified sequences</taxon>
        <taxon>metagenomes</taxon>
        <taxon>ecological metagenomes</taxon>
    </lineage>
</organism>
<evidence type="ECO:0000313" key="7">
    <source>
        <dbReference type="EMBL" id="SVD16515.1"/>
    </source>
</evidence>
<dbReference type="NCBIfam" id="TIGR00750">
    <property type="entry name" value="lao"/>
    <property type="match status" value="1"/>
</dbReference>
<dbReference type="InterPro" id="IPR027417">
    <property type="entry name" value="P-loop_NTPase"/>
</dbReference>
<proteinExistence type="inferred from homology"/>
<feature type="domain" description="AAA+ ATPase" evidence="6">
    <location>
        <begin position="34"/>
        <end position="184"/>
    </location>
</feature>
<accession>A0A382T434</accession>
<dbReference type="PANTHER" id="PTHR43087:SF1">
    <property type="entry name" value="LAO_AO TRANSPORT SYSTEM ATPASE"/>
    <property type="match status" value="1"/>
</dbReference>
<dbReference type="CDD" id="cd03114">
    <property type="entry name" value="MMAA-like"/>
    <property type="match status" value="1"/>
</dbReference>
<dbReference type="Gene3D" id="3.40.50.300">
    <property type="entry name" value="P-loop containing nucleotide triphosphate hydrolases"/>
    <property type="match status" value="1"/>
</dbReference>
<keyword evidence="4" id="KW-0342">GTP-binding</keyword>
<evidence type="ECO:0000256" key="2">
    <source>
        <dbReference type="ARBA" id="ARBA00022741"/>
    </source>
</evidence>